<keyword evidence="2" id="KW-0238">DNA-binding</keyword>
<dbReference type="GO" id="GO:0003700">
    <property type="term" value="F:DNA-binding transcription factor activity"/>
    <property type="evidence" value="ECO:0007669"/>
    <property type="project" value="TreeGrafter"/>
</dbReference>
<feature type="domain" description="HTH lacI-type" evidence="4">
    <location>
        <begin position="1"/>
        <end position="55"/>
    </location>
</feature>
<dbReference type="Gene3D" id="3.40.50.2300">
    <property type="match status" value="2"/>
</dbReference>
<dbReference type="SUPFAM" id="SSF53822">
    <property type="entry name" value="Periplasmic binding protein-like I"/>
    <property type="match status" value="1"/>
</dbReference>
<proteinExistence type="predicted"/>
<dbReference type="AlphaFoldDB" id="A0A975P9F4"/>
<keyword evidence="3" id="KW-0804">Transcription</keyword>
<dbReference type="InterPro" id="IPR046335">
    <property type="entry name" value="LacI/GalR-like_sensor"/>
</dbReference>
<dbReference type="PANTHER" id="PTHR30146">
    <property type="entry name" value="LACI-RELATED TRANSCRIPTIONAL REPRESSOR"/>
    <property type="match status" value="1"/>
</dbReference>
<evidence type="ECO:0000256" key="2">
    <source>
        <dbReference type="ARBA" id="ARBA00023125"/>
    </source>
</evidence>
<dbReference type="Pfam" id="PF13377">
    <property type="entry name" value="Peripla_BP_3"/>
    <property type="match status" value="1"/>
</dbReference>
<dbReference type="Proteomes" id="UP000679352">
    <property type="component" value="Chromosome"/>
</dbReference>
<dbReference type="EMBL" id="CP076361">
    <property type="protein sequence ID" value="QWK91847.1"/>
    <property type="molecule type" value="Genomic_DNA"/>
</dbReference>
<evidence type="ECO:0000259" key="4">
    <source>
        <dbReference type="PROSITE" id="PS50932"/>
    </source>
</evidence>
<name>A0A975P9F4_9RHOB</name>
<dbReference type="CDD" id="cd01392">
    <property type="entry name" value="HTH_LacI"/>
    <property type="match status" value="1"/>
</dbReference>
<accession>A0A975P9F4</accession>
<dbReference type="InterPro" id="IPR010982">
    <property type="entry name" value="Lambda_DNA-bd_dom_sf"/>
</dbReference>
<evidence type="ECO:0000313" key="6">
    <source>
        <dbReference type="Proteomes" id="UP000679352"/>
    </source>
</evidence>
<dbReference type="InterPro" id="IPR000843">
    <property type="entry name" value="HTH_LacI"/>
</dbReference>
<dbReference type="SUPFAM" id="SSF47413">
    <property type="entry name" value="lambda repressor-like DNA-binding domains"/>
    <property type="match status" value="1"/>
</dbReference>
<keyword evidence="6" id="KW-1185">Reference proteome</keyword>
<sequence>MNLKELARKLDLSPTTVSRALNGYPEVNEATRERVAAAAKRYNYQPNTRAIRLATGRAMAVGHVIPVMTRHEIVNPVFADFIAGAGEIYSRNGYDMLLSVVPDDNEERAYRELKSRGTVDGVILHAPRMKDERIGLLTDLDIPFVVHGRATGSPLPYNWVDVNNRRAFQRATEFLLDLGHRRIGLVNGLEFMDFAIRRRSGYEDALAARGLSADPAIMVSEEMTETAGHRAVRDMLKQPQPPTALVVSSMIMGLGARRAIEEAGLRMGRDVSVIIHDDELSYLRNGEDVPIFTATRSSVREAGRQAADMLLSIISGREGGPRELLLEAELIIGQSTGPCRG</sequence>
<dbReference type="InterPro" id="IPR028082">
    <property type="entry name" value="Peripla_BP_I"/>
</dbReference>
<evidence type="ECO:0000313" key="5">
    <source>
        <dbReference type="EMBL" id="QWK91847.1"/>
    </source>
</evidence>
<dbReference type="KEGG" id="gfu:KM031_00320"/>
<dbReference type="RefSeq" id="WP_215504585.1">
    <property type="nucleotide sequence ID" value="NZ_CP076361.1"/>
</dbReference>
<dbReference type="SMART" id="SM00354">
    <property type="entry name" value="HTH_LACI"/>
    <property type="match status" value="1"/>
</dbReference>
<organism evidence="5 6">
    <name type="scientific">Gemmobacter fulvus</name>
    <dbReference type="NCBI Taxonomy" id="2840474"/>
    <lineage>
        <taxon>Bacteria</taxon>
        <taxon>Pseudomonadati</taxon>
        <taxon>Pseudomonadota</taxon>
        <taxon>Alphaproteobacteria</taxon>
        <taxon>Rhodobacterales</taxon>
        <taxon>Paracoccaceae</taxon>
        <taxon>Gemmobacter</taxon>
    </lineage>
</organism>
<protein>
    <submittedName>
        <fullName evidence="5">Substrate-binding domain-containing protein</fullName>
    </submittedName>
</protein>
<evidence type="ECO:0000256" key="1">
    <source>
        <dbReference type="ARBA" id="ARBA00023015"/>
    </source>
</evidence>
<dbReference type="PROSITE" id="PS50932">
    <property type="entry name" value="HTH_LACI_2"/>
    <property type="match status" value="1"/>
</dbReference>
<dbReference type="GO" id="GO:0000976">
    <property type="term" value="F:transcription cis-regulatory region binding"/>
    <property type="evidence" value="ECO:0007669"/>
    <property type="project" value="TreeGrafter"/>
</dbReference>
<reference evidence="5" key="1">
    <citation type="submission" date="2021-06" db="EMBL/GenBank/DDBJ databases">
        <title>Direct submission.</title>
        <authorList>
            <person name="Lee C.-S."/>
            <person name="Jin L."/>
        </authorList>
    </citation>
    <scope>NUCLEOTIDE SEQUENCE</scope>
    <source>
        <strain evidence="5">Con5</strain>
    </source>
</reference>
<dbReference type="Pfam" id="PF00356">
    <property type="entry name" value="LacI"/>
    <property type="match status" value="1"/>
</dbReference>
<dbReference type="Gene3D" id="1.10.260.40">
    <property type="entry name" value="lambda repressor-like DNA-binding domains"/>
    <property type="match status" value="1"/>
</dbReference>
<dbReference type="PANTHER" id="PTHR30146:SF109">
    <property type="entry name" value="HTH-TYPE TRANSCRIPTIONAL REGULATOR GALS"/>
    <property type="match status" value="1"/>
</dbReference>
<gene>
    <name evidence="5" type="ORF">KM031_00320</name>
</gene>
<evidence type="ECO:0000256" key="3">
    <source>
        <dbReference type="ARBA" id="ARBA00023163"/>
    </source>
</evidence>
<keyword evidence="1" id="KW-0805">Transcription regulation</keyword>
<dbReference type="CDD" id="cd20010">
    <property type="entry name" value="PBP1_AglR-like"/>
    <property type="match status" value="1"/>
</dbReference>